<name>A0A1I7XSX0_HETBA</name>
<dbReference type="Proteomes" id="UP000095283">
    <property type="component" value="Unplaced"/>
</dbReference>
<protein>
    <submittedName>
        <fullName evidence="2">Ovule protein</fullName>
    </submittedName>
</protein>
<organism evidence="1 2">
    <name type="scientific">Heterorhabditis bacteriophora</name>
    <name type="common">Entomopathogenic nematode worm</name>
    <dbReference type="NCBI Taxonomy" id="37862"/>
    <lineage>
        <taxon>Eukaryota</taxon>
        <taxon>Metazoa</taxon>
        <taxon>Ecdysozoa</taxon>
        <taxon>Nematoda</taxon>
        <taxon>Chromadorea</taxon>
        <taxon>Rhabditida</taxon>
        <taxon>Rhabditina</taxon>
        <taxon>Rhabditomorpha</taxon>
        <taxon>Strongyloidea</taxon>
        <taxon>Heterorhabditidae</taxon>
        <taxon>Heterorhabditis</taxon>
    </lineage>
</organism>
<sequence>MGINKSGRRPTKLGKRGKGRITMVALNNTASSSVSNVHMPFRYKLHFIQIIFRDEKKFSLDGPD</sequence>
<evidence type="ECO:0000313" key="2">
    <source>
        <dbReference type="WBParaSite" id="Hba_20839"/>
    </source>
</evidence>
<dbReference type="AlphaFoldDB" id="A0A1I7XSX0"/>
<keyword evidence="1" id="KW-1185">Reference proteome</keyword>
<evidence type="ECO:0000313" key="1">
    <source>
        <dbReference type="Proteomes" id="UP000095283"/>
    </source>
</evidence>
<proteinExistence type="predicted"/>
<dbReference type="WBParaSite" id="Hba_20839">
    <property type="protein sequence ID" value="Hba_20839"/>
    <property type="gene ID" value="Hba_20839"/>
</dbReference>
<reference evidence="2" key="1">
    <citation type="submission" date="2016-11" db="UniProtKB">
        <authorList>
            <consortium name="WormBaseParasite"/>
        </authorList>
    </citation>
    <scope>IDENTIFICATION</scope>
</reference>
<accession>A0A1I7XSX0</accession>